<comment type="caution">
    <text evidence="2">The sequence shown here is derived from an EMBL/GenBank/DDBJ whole genome shotgun (WGS) entry which is preliminary data.</text>
</comment>
<proteinExistence type="predicted"/>
<accession>A0AAV3YLT8</accession>
<protein>
    <submittedName>
        <fullName evidence="2">Uncharacterized protein</fullName>
    </submittedName>
</protein>
<name>A0AAV3YLT8_9GAST</name>
<feature type="compositionally biased region" description="Low complexity" evidence="1">
    <location>
        <begin position="127"/>
        <end position="145"/>
    </location>
</feature>
<gene>
    <name evidence="2" type="ORF">PoB_001050400</name>
</gene>
<organism evidence="2 3">
    <name type="scientific">Plakobranchus ocellatus</name>
    <dbReference type="NCBI Taxonomy" id="259542"/>
    <lineage>
        <taxon>Eukaryota</taxon>
        <taxon>Metazoa</taxon>
        <taxon>Spiralia</taxon>
        <taxon>Lophotrochozoa</taxon>
        <taxon>Mollusca</taxon>
        <taxon>Gastropoda</taxon>
        <taxon>Heterobranchia</taxon>
        <taxon>Euthyneura</taxon>
        <taxon>Panpulmonata</taxon>
        <taxon>Sacoglossa</taxon>
        <taxon>Placobranchoidea</taxon>
        <taxon>Plakobranchidae</taxon>
        <taxon>Plakobranchus</taxon>
    </lineage>
</organism>
<feature type="region of interest" description="Disordered" evidence="1">
    <location>
        <begin position="56"/>
        <end position="188"/>
    </location>
</feature>
<keyword evidence="3" id="KW-1185">Reference proteome</keyword>
<feature type="compositionally biased region" description="Pro residues" evidence="1">
    <location>
        <begin position="161"/>
        <end position="188"/>
    </location>
</feature>
<sequence length="188" mass="20501">MISLCFIVHRSRPHEGDLGLSNLHKTKATVEAHKKVLVSTRTYVSAVKTQLRTKPAALPRDGSGSAFLPRTRREKPRKVSPALSLQEAAEIEVPAKRRAKKSKRQEAPRETFNRFAPVAMEAEDTMSSIWGDSSTSSSPRASASPMECPPSPSKLQSPLQISPPPPAEKPQGPPPSSPPPYPFTPEVH</sequence>
<reference evidence="2 3" key="1">
    <citation type="journal article" date="2021" name="Elife">
        <title>Chloroplast acquisition without the gene transfer in kleptoplastic sea slugs, Plakobranchus ocellatus.</title>
        <authorList>
            <person name="Maeda T."/>
            <person name="Takahashi S."/>
            <person name="Yoshida T."/>
            <person name="Shimamura S."/>
            <person name="Takaki Y."/>
            <person name="Nagai Y."/>
            <person name="Toyoda A."/>
            <person name="Suzuki Y."/>
            <person name="Arimoto A."/>
            <person name="Ishii H."/>
            <person name="Satoh N."/>
            <person name="Nishiyama T."/>
            <person name="Hasebe M."/>
            <person name="Maruyama T."/>
            <person name="Minagawa J."/>
            <person name="Obokata J."/>
            <person name="Shigenobu S."/>
        </authorList>
    </citation>
    <scope>NUCLEOTIDE SEQUENCE [LARGE SCALE GENOMIC DNA]</scope>
</reference>
<dbReference type="EMBL" id="BLXT01001274">
    <property type="protein sequence ID" value="GFN83998.1"/>
    <property type="molecule type" value="Genomic_DNA"/>
</dbReference>
<dbReference type="Proteomes" id="UP000735302">
    <property type="component" value="Unassembled WGS sequence"/>
</dbReference>
<evidence type="ECO:0000256" key="1">
    <source>
        <dbReference type="SAM" id="MobiDB-lite"/>
    </source>
</evidence>
<evidence type="ECO:0000313" key="3">
    <source>
        <dbReference type="Proteomes" id="UP000735302"/>
    </source>
</evidence>
<evidence type="ECO:0000313" key="2">
    <source>
        <dbReference type="EMBL" id="GFN83998.1"/>
    </source>
</evidence>
<dbReference type="AlphaFoldDB" id="A0AAV3YLT8"/>